<evidence type="ECO:0000313" key="2">
    <source>
        <dbReference type="EMBL" id="VFJ86449.1"/>
    </source>
</evidence>
<sequence>MSALRRIFHFHEARRRSTAKYPAEIGKGFLLAGVISYVTNAAGIFALIAQIWVATCCFAAAYLSTKEEENNERI</sequence>
<keyword evidence="1" id="KW-1133">Transmembrane helix</keyword>
<keyword evidence="1" id="KW-0812">Transmembrane</keyword>
<proteinExistence type="predicted"/>
<dbReference type="EMBL" id="CAADFF010000003">
    <property type="protein sequence ID" value="VFJ86449.1"/>
    <property type="molecule type" value="Genomic_DNA"/>
</dbReference>
<feature type="transmembrane region" description="Helical" evidence="1">
    <location>
        <begin position="21"/>
        <end position="38"/>
    </location>
</feature>
<gene>
    <name evidence="2" type="ORF">BECKLFY1418B_GA0070995_100335</name>
</gene>
<evidence type="ECO:0000256" key="1">
    <source>
        <dbReference type="SAM" id="Phobius"/>
    </source>
</evidence>
<organism evidence="2">
    <name type="scientific">Candidatus Kentrum sp. LFY</name>
    <dbReference type="NCBI Taxonomy" id="2126342"/>
    <lineage>
        <taxon>Bacteria</taxon>
        <taxon>Pseudomonadati</taxon>
        <taxon>Pseudomonadota</taxon>
        <taxon>Gammaproteobacteria</taxon>
        <taxon>Candidatus Kentrum</taxon>
    </lineage>
</organism>
<reference evidence="2" key="1">
    <citation type="submission" date="2019-02" db="EMBL/GenBank/DDBJ databases">
        <authorList>
            <person name="Gruber-Vodicka R. H."/>
            <person name="Seah K. B. B."/>
        </authorList>
    </citation>
    <scope>NUCLEOTIDE SEQUENCE</scope>
    <source>
        <strain evidence="2">BECK_M7</strain>
    </source>
</reference>
<keyword evidence="1" id="KW-0472">Membrane</keyword>
<accession>A0A450U5J6</accession>
<feature type="transmembrane region" description="Helical" evidence="1">
    <location>
        <begin position="44"/>
        <end position="63"/>
    </location>
</feature>
<name>A0A450U5J6_9GAMM</name>
<dbReference type="AlphaFoldDB" id="A0A450U5J6"/>
<protein>
    <submittedName>
        <fullName evidence="2">Uncharacterized protein</fullName>
    </submittedName>
</protein>